<dbReference type="EMBL" id="CM051396">
    <property type="protein sequence ID" value="KAJ4722541.1"/>
    <property type="molecule type" value="Genomic_DNA"/>
</dbReference>
<accession>A0ACC1YFE8</accession>
<comment type="caution">
    <text evidence="1">The sequence shown here is derived from an EMBL/GenBank/DDBJ whole genome shotgun (WGS) entry which is preliminary data.</text>
</comment>
<name>A0ACC1YFE8_MELAZ</name>
<keyword evidence="2" id="KW-1185">Reference proteome</keyword>
<evidence type="ECO:0000313" key="1">
    <source>
        <dbReference type="EMBL" id="KAJ4722541.1"/>
    </source>
</evidence>
<proteinExistence type="predicted"/>
<reference evidence="1 2" key="1">
    <citation type="journal article" date="2023" name="Science">
        <title>Complex scaffold remodeling in plant triterpene biosynthesis.</title>
        <authorList>
            <person name="De La Pena R."/>
            <person name="Hodgson H."/>
            <person name="Liu J.C."/>
            <person name="Stephenson M.J."/>
            <person name="Martin A.C."/>
            <person name="Owen C."/>
            <person name="Harkess A."/>
            <person name="Leebens-Mack J."/>
            <person name="Jimenez L.E."/>
            <person name="Osbourn A."/>
            <person name="Sattely E.S."/>
        </authorList>
    </citation>
    <scope>NUCLEOTIDE SEQUENCE [LARGE SCALE GENOMIC DNA]</scope>
    <source>
        <strain evidence="2">cv. JPN11</strain>
        <tissue evidence="1">Leaf</tissue>
    </source>
</reference>
<organism evidence="1 2">
    <name type="scientific">Melia azedarach</name>
    <name type="common">Chinaberry tree</name>
    <dbReference type="NCBI Taxonomy" id="155640"/>
    <lineage>
        <taxon>Eukaryota</taxon>
        <taxon>Viridiplantae</taxon>
        <taxon>Streptophyta</taxon>
        <taxon>Embryophyta</taxon>
        <taxon>Tracheophyta</taxon>
        <taxon>Spermatophyta</taxon>
        <taxon>Magnoliopsida</taxon>
        <taxon>eudicotyledons</taxon>
        <taxon>Gunneridae</taxon>
        <taxon>Pentapetalae</taxon>
        <taxon>rosids</taxon>
        <taxon>malvids</taxon>
        <taxon>Sapindales</taxon>
        <taxon>Meliaceae</taxon>
        <taxon>Melia</taxon>
    </lineage>
</organism>
<sequence length="344" mass="38183">MEEMSRISVPRVRLGSQGLEVSRLGFGCGGLSGIYNAPLPHEAGCSIIKEAFYKGITHFDTSDLYGVDHDNEIMVGKALKQLPRDKVQLATKFGCIMLDGGHFGVKGTPEYVRKCCEASLKQLDVDYIDLYYQHRVDTSVAIEDTMGELKKLVEEGKIKYIGLSESSVDTIRRAHAVHPITAVQMEYSLWTREIEEDIIPFCRELGIGIVAYSPLGRGFFGGKAVVESLPVESMLTMHPRFNGENLERNKLLYTHFADLAAKHACTPPQLALAWLLHQGDDIIPIPGTTKIKNLDNNIGSLALKLGEEDLKEIRDAVPIDEVGGHRDYSVLSNYGYKFANSPRK</sequence>
<evidence type="ECO:0000313" key="2">
    <source>
        <dbReference type="Proteomes" id="UP001164539"/>
    </source>
</evidence>
<protein>
    <submittedName>
        <fullName evidence="1">Perakine reductase</fullName>
    </submittedName>
</protein>
<gene>
    <name evidence="1" type="ORF">OWV82_006023</name>
</gene>
<dbReference type="Proteomes" id="UP001164539">
    <property type="component" value="Chromosome 3"/>
</dbReference>